<dbReference type="Pfam" id="PF03571">
    <property type="entry name" value="Peptidase_M49"/>
    <property type="match status" value="1"/>
</dbReference>
<dbReference type="GO" id="GO:0008235">
    <property type="term" value="F:metalloexopeptidase activity"/>
    <property type="evidence" value="ECO:0007669"/>
    <property type="project" value="InterPro"/>
</dbReference>
<dbReference type="GO" id="GO:0006508">
    <property type="term" value="P:proteolysis"/>
    <property type="evidence" value="ECO:0007669"/>
    <property type="project" value="UniProtKB-KW"/>
</dbReference>
<dbReference type="EnsemblMetazoa" id="MDOA003818-RD">
    <property type="protein sequence ID" value="MDOA003818-PD"/>
    <property type="gene ID" value="MDOA003818"/>
</dbReference>
<proteinExistence type="inferred from homology"/>
<feature type="binding site" evidence="16">
    <location>
        <position position="518"/>
    </location>
    <ligand>
        <name>Zn(2+)</name>
        <dbReference type="ChEBI" id="CHEBI:29105"/>
        <note>catalytic</note>
    </ligand>
</feature>
<keyword evidence="11 16" id="KW-0862">Zinc</keyword>
<organism evidence="17">
    <name type="scientific">Musca domestica</name>
    <name type="common">House fly</name>
    <dbReference type="NCBI Taxonomy" id="7370"/>
    <lineage>
        <taxon>Eukaryota</taxon>
        <taxon>Metazoa</taxon>
        <taxon>Ecdysozoa</taxon>
        <taxon>Arthropoda</taxon>
        <taxon>Hexapoda</taxon>
        <taxon>Insecta</taxon>
        <taxon>Pterygota</taxon>
        <taxon>Neoptera</taxon>
        <taxon>Endopterygota</taxon>
        <taxon>Diptera</taxon>
        <taxon>Brachycera</taxon>
        <taxon>Muscomorpha</taxon>
        <taxon>Muscoidea</taxon>
        <taxon>Muscidae</taxon>
        <taxon>Musca</taxon>
    </lineage>
</organism>
<evidence type="ECO:0000256" key="15">
    <source>
        <dbReference type="PIRSR" id="PIRSR007828-1"/>
    </source>
</evidence>
<comment type="catalytic activity">
    <reaction evidence="1">
        <text>Release of an N-terminal dipeptide from a peptide comprising four or more residues, with broad specificity. Also acts on dipeptidyl 2-naphthylamides.</text>
        <dbReference type="EC" id="3.4.14.4"/>
    </reaction>
</comment>
<dbReference type="KEGG" id="mde:101892395"/>
<keyword evidence="9 16" id="KW-0479">Metal-binding</keyword>
<dbReference type="GO" id="GO:0046872">
    <property type="term" value="F:metal ion binding"/>
    <property type="evidence" value="ECO:0007669"/>
    <property type="project" value="UniProtKB-KW"/>
</dbReference>
<evidence type="ECO:0000256" key="10">
    <source>
        <dbReference type="ARBA" id="ARBA00022801"/>
    </source>
</evidence>
<name>A0A1I8MDN1_MUSDO</name>
<dbReference type="PIRSF" id="PIRSF007828">
    <property type="entry name" value="Dipeptidyl-peptidase_III"/>
    <property type="match status" value="1"/>
</dbReference>
<dbReference type="AlphaFoldDB" id="A0A1I8MDN1"/>
<protein>
    <recommendedName>
        <fullName evidence="5">Dipeptidyl peptidase 3</fullName>
        <ecNumber evidence="4">3.4.14.4</ecNumber>
    </recommendedName>
    <alternativeName>
        <fullName evidence="13">Dipeptidyl aminopeptidase III</fullName>
    </alternativeName>
    <alternativeName>
        <fullName evidence="14">Dipeptidyl peptidase III</fullName>
    </alternativeName>
</protein>
<evidence type="ECO:0000256" key="12">
    <source>
        <dbReference type="ARBA" id="ARBA00023049"/>
    </source>
</evidence>
<keyword evidence="10" id="KW-0378">Hydrolase</keyword>
<evidence type="ECO:0000256" key="1">
    <source>
        <dbReference type="ARBA" id="ARBA00001336"/>
    </source>
</evidence>
<dbReference type="FunFam" id="3.30.540.30:FF:000002">
    <property type="entry name" value="Dipeptidyl peptidase 3"/>
    <property type="match status" value="1"/>
</dbReference>
<comment type="similarity">
    <text evidence="3">Belongs to the peptidase M49 family.</text>
</comment>
<dbReference type="eggNOG" id="KOG3675">
    <property type="taxonomic scope" value="Eukaryota"/>
</dbReference>
<evidence type="ECO:0000256" key="6">
    <source>
        <dbReference type="ARBA" id="ARBA00022438"/>
    </source>
</evidence>
<dbReference type="PANTHER" id="PTHR23422:SF11">
    <property type="entry name" value="DIPEPTIDYL PEPTIDASE 3"/>
    <property type="match status" value="1"/>
</dbReference>
<evidence type="ECO:0000256" key="13">
    <source>
        <dbReference type="ARBA" id="ARBA00031288"/>
    </source>
</evidence>
<dbReference type="STRING" id="7370.A0A1I8MDN1"/>
<comment type="subcellular location">
    <subcellularLocation>
        <location evidence="2">Cytoplasm</location>
    </subcellularLocation>
</comment>
<dbReference type="OrthoDB" id="4694525at2759"/>
<evidence type="ECO:0000256" key="9">
    <source>
        <dbReference type="ARBA" id="ARBA00022723"/>
    </source>
</evidence>
<dbReference type="FunFam" id="3.30.540.30:FF:000001">
    <property type="entry name" value="Dipeptidyl peptidase 3"/>
    <property type="match status" value="1"/>
</dbReference>
<evidence type="ECO:0000256" key="8">
    <source>
        <dbReference type="ARBA" id="ARBA00022670"/>
    </source>
</evidence>
<gene>
    <name evidence="17" type="primary">101892395</name>
</gene>
<keyword evidence="8" id="KW-0645">Protease</keyword>
<evidence type="ECO:0000256" key="2">
    <source>
        <dbReference type="ARBA" id="ARBA00004496"/>
    </source>
</evidence>
<keyword evidence="12" id="KW-0482">Metalloprotease</keyword>
<keyword evidence="7" id="KW-0963">Cytoplasm</keyword>
<dbReference type="GO" id="GO:0005737">
    <property type="term" value="C:cytoplasm"/>
    <property type="evidence" value="ECO:0007669"/>
    <property type="project" value="UniProtKB-SubCell"/>
</dbReference>
<feature type="binding site" evidence="16">
    <location>
        <position position="513"/>
    </location>
    <ligand>
        <name>Zn(2+)</name>
        <dbReference type="ChEBI" id="CHEBI:29105"/>
        <note>catalytic</note>
    </ligand>
</feature>
<dbReference type="InterPro" id="IPR005317">
    <property type="entry name" value="Dipeptidyl-peptase3"/>
</dbReference>
<sequence>MLKLRPRQISQSLRTLQKCTNLQIYAYNMAYIRTNTTTATKQQHNLASNSLFKSCTNNLSLLHNRNIRKMSSSNASHFVLPNTQPIADLECKSAFENLTDKEKLYAHYFSKASWDGGLVSLIQSSPEGPLIFSLLHRIFVAEPLEDLKKKALDNGITEDEFTAFLVYACGVFANAGNYKGMGDSKIIPNLSEEKFEGIVKLSAAYANDTKVPKVFNKVIALIYALQPRNEILGFAPNGITTYWSDNCTKEDSDTVNEWLTSKRLEPYMCRTFKVEEDGKTIYDVKLGSVATNDKDGITLPLEEYKGNYFRVTRGDYNKLLARVNANLEEAKKYAANENQVNMIEHYIKSFQEGSLADHKDGSRYWIKDKGPVIETYIGFIETYRDPAGGRAEFEGFVAMVNKESSAKFAELVAKAEKLLEYLPWTKEYEKDSYLKPDFTSLDVLTFAGSGVPAGINIPNYDEIRQDEGFKNVSLGNVLANINKKDPIPFLTEADQELMKEYKVKSFEVQVGLHELLGHGSGKLFRIDENGKFNFDKDTTKNLITGEPITTWYLPGETYDTKFGTIGSSYEECRAEAVGLYLSLQPDILEIFGFKDPVEQEKIVYINWLSLIWNGMGVALEMFNPKSKQWMQAHSRARFVIMKVLLEAGEGLVKVEETEEGKNMLLTVDRTKIATVGKKAIEEFLKKLQVYKSTADIASATKMYEHYSEVTEGGSHPWAKWRDICLAHKKPRVILVQANTKEENNAVQLKTYDATHEGYIKSWVERYPDTEVDDILEEIVEHDKKYFPCAFGN</sequence>
<dbReference type="InterPro" id="IPR039461">
    <property type="entry name" value="Peptidase_M49"/>
</dbReference>
<dbReference type="EC" id="3.4.14.4" evidence="4"/>
<evidence type="ECO:0000313" key="17">
    <source>
        <dbReference type="EnsemblMetazoa" id="MDOA003818-PD"/>
    </source>
</evidence>
<reference evidence="17" key="1">
    <citation type="submission" date="2020-05" db="UniProtKB">
        <authorList>
            <consortium name="EnsemblMetazoa"/>
        </authorList>
    </citation>
    <scope>IDENTIFICATION</scope>
    <source>
        <strain evidence="17">Aabys</strain>
    </source>
</reference>
<evidence type="ECO:0000256" key="3">
    <source>
        <dbReference type="ARBA" id="ARBA00010200"/>
    </source>
</evidence>
<dbReference type="GO" id="GO:0004177">
    <property type="term" value="F:aminopeptidase activity"/>
    <property type="evidence" value="ECO:0007669"/>
    <property type="project" value="UniProtKB-KW"/>
</dbReference>
<evidence type="ECO:0000256" key="14">
    <source>
        <dbReference type="ARBA" id="ARBA00032119"/>
    </source>
</evidence>
<evidence type="ECO:0000256" key="5">
    <source>
        <dbReference type="ARBA" id="ARBA00014713"/>
    </source>
</evidence>
<dbReference type="RefSeq" id="XP_011293292.2">
    <property type="nucleotide sequence ID" value="XM_011294990.3"/>
</dbReference>
<evidence type="ECO:0000256" key="7">
    <source>
        <dbReference type="ARBA" id="ARBA00022490"/>
    </source>
</evidence>
<dbReference type="GO" id="GO:0008239">
    <property type="term" value="F:dipeptidyl-peptidase activity"/>
    <property type="evidence" value="ECO:0007669"/>
    <property type="project" value="UniProtKB-EC"/>
</dbReference>
<feature type="binding site" evidence="16">
    <location>
        <position position="571"/>
    </location>
    <ligand>
        <name>Zn(2+)</name>
        <dbReference type="ChEBI" id="CHEBI:29105"/>
        <note>catalytic</note>
    </ligand>
</feature>
<feature type="active site" evidence="15">
    <location>
        <position position="514"/>
    </location>
</feature>
<dbReference type="PANTHER" id="PTHR23422">
    <property type="entry name" value="DIPEPTIDYL PEPTIDASE III-RELATED"/>
    <property type="match status" value="1"/>
</dbReference>
<accession>A0A1I8MDN1</accession>
<evidence type="ECO:0000256" key="4">
    <source>
        <dbReference type="ARBA" id="ARBA00012063"/>
    </source>
</evidence>
<dbReference type="Gene3D" id="3.30.540.30">
    <property type="match status" value="3"/>
</dbReference>
<keyword evidence="6" id="KW-0031">Aminopeptidase</keyword>
<evidence type="ECO:0000256" key="16">
    <source>
        <dbReference type="PIRSR" id="PIRSR007828-2"/>
    </source>
</evidence>
<dbReference type="VEuPathDB" id="VectorBase:MDOA003818"/>
<dbReference type="VEuPathDB" id="VectorBase:MDOMA2_001451"/>
<comment type="cofactor">
    <cofactor evidence="16">
        <name>Zn(2+)</name>
        <dbReference type="ChEBI" id="CHEBI:29105"/>
    </cofactor>
    <text evidence="16">Binds 1 zinc ion per subunit.</text>
</comment>
<evidence type="ECO:0000256" key="11">
    <source>
        <dbReference type="ARBA" id="ARBA00022833"/>
    </source>
</evidence>
<dbReference type="FunFam" id="3.30.540.30:FF:000008">
    <property type="entry name" value="Dipeptidyl peptidase 3"/>
    <property type="match status" value="1"/>
</dbReference>